<keyword evidence="2" id="KW-0808">Transferase</keyword>
<dbReference type="SUPFAM" id="SSF53335">
    <property type="entry name" value="S-adenosyl-L-methionine-dependent methyltransferases"/>
    <property type="match status" value="1"/>
</dbReference>
<feature type="domain" description="Methyltransferase type 11" evidence="1">
    <location>
        <begin position="5"/>
        <end position="41"/>
    </location>
</feature>
<evidence type="ECO:0000259" key="1">
    <source>
        <dbReference type="Pfam" id="PF08241"/>
    </source>
</evidence>
<organism evidence="2 3">
    <name type="scientific">Pelosinus baikalensis</name>
    <dbReference type="NCBI Taxonomy" id="2892015"/>
    <lineage>
        <taxon>Bacteria</taxon>
        <taxon>Bacillati</taxon>
        <taxon>Bacillota</taxon>
        <taxon>Negativicutes</taxon>
        <taxon>Selenomonadales</taxon>
        <taxon>Sporomusaceae</taxon>
        <taxon>Pelosinus</taxon>
    </lineage>
</organism>
<dbReference type="InterPro" id="IPR029063">
    <property type="entry name" value="SAM-dependent_MTases_sf"/>
</dbReference>
<keyword evidence="3" id="KW-1185">Reference proteome</keyword>
<accession>A0ABS8I084</accession>
<reference evidence="2" key="1">
    <citation type="submission" date="2021-11" db="EMBL/GenBank/DDBJ databases">
        <title>Description of a new species Pelosinus isolated from the bottom sediments of Lake Baikal.</title>
        <authorList>
            <person name="Zakharyuk A."/>
        </authorList>
    </citation>
    <scope>NUCLEOTIDE SEQUENCE</scope>
    <source>
        <strain evidence="2">Bkl1</strain>
    </source>
</reference>
<dbReference type="GO" id="GO:0032259">
    <property type="term" value="P:methylation"/>
    <property type="evidence" value="ECO:0007669"/>
    <property type="project" value="UniProtKB-KW"/>
</dbReference>
<keyword evidence="2" id="KW-0489">Methyltransferase</keyword>
<dbReference type="RefSeq" id="WP_369412723.1">
    <property type="nucleotide sequence ID" value="NZ_JAJHJB010000097.1"/>
</dbReference>
<dbReference type="Pfam" id="PF08241">
    <property type="entry name" value="Methyltransf_11"/>
    <property type="match status" value="1"/>
</dbReference>
<dbReference type="EMBL" id="JAJHJB010000097">
    <property type="protein sequence ID" value="MCC5468685.1"/>
    <property type="molecule type" value="Genomic_DNA"/>
</dbReference>
<evidence type="ECO:0000313" key="2">
    <source>
        <dbReference type="EMBL" id="MCC5468685.1"/>
    </source>
</evidence>
<evidence type="ECO:0000313" key="3">
    <source>
        <dbReference type="Proteomes" id="UP001165492"/>
    </source>
</evidence>
<dbReference type="Gene3D" id="3.40.50.150">
    <property type="entry name" value="Vaccinia Virus protein VP39"/>
    <property type="match status" value="1"/>
</dbReference>
<sequence length="50" mass="5586">MESRVKVIQGTIDDLLLPGSKFDAASCILVLHFVDDDQEKLKLLGTIRDK</sequence>
<proteinExistence type="predicted"/>
<dbReference type="Proteomes" id="UP001165492">
    <property type="component" value="Unassembled WGS sequence"/>
</dbReference>
<dbReference type="InterPro" id="IPR013216">
    <property type="entry name" value="Methyltransf_11"/>
</dbReference>
<dbReference type="GO" id="GO:0008168">
    <property type="term" value="F:methyltransferase activity"/>
    <property type="evidence" value="ECO:0007669"/>
    <property type="project" value="UniProtKB-KW"/>
</dbReference>
<comment type="caution">
    <text evidence="2">The sequence shown here is derived from an EMBL/GenBank/DDBJ whole genome shotgun (WGS) entry which is preliminary data.</text>
</comment>
<gene>
    <name evidence="2" type="ORF">LMF89_25450</name>
</gene>
<name>A0ABS8I084_9FIRM</name>
<protein>
    <submittedName>
        <fullName evidence="2">Class I SAM-dependent methyltransferase</fullName>
    </submittedName>
</protein>